<keyword evidence="6" id="KW-1185">Reference proteome</keyword>
<keyword evidence="1" id="KW-0343">GTPase activation</keyword>
<keyword evidence="2" id="KW-0175">Coiled coil</keyword>
<dbReference type="InterPro" id="IPR035969">
    <property type="entry name" value="Rab-GAP_TBC_sf"/>
</dbReference>
<dbReference type="GO" id="GO:0031267">
    <property type="term" value="F:small GTPase binding"/>
    <property type="evidence" value="ECO:0007669"/>
    <property type="project" value="TreeGrafter"/>
</dbReference>
<dbReference type="Gene3D" id="1.10.10.750">
    <property type="entry name" value="Ypt/Rab-GAP domain of gyp1p, domain 1"/>
    <property type="match status" value="1"/>
</dbReference>
<dbReference type="PROSITE" id="PS50086">
    <property type="entry name" value="TBC_RABGAP"/>
    <property type="match status" value="1"/>
</dbReference>
<evidence type="ECO:0000259" key="4">
    <source>
        <dbReference type="PROSITE" id="PS50086"/>
    </source>
</evidence>
<dbReference type="SUPFAM" id="SSF47923">
    <property type="entry name" value="Ypt/Rab-GAP domain of gyp1p"/>
    <property type="match status" value="2"/>
</dbReference>
<reference evidence="5" key="1">
    <citation type="submission" date="2022-11" db="EMBL/GenBank/DDBJ databases">
        <authorList>
            <person name="Morgan W.R."/>
            <person name="Tartar A."/>
        </authorList>
    </citation>
    <scope>NUCLEOTIDE SEQUENCE</scope>
    <source>
        <strain evidence="5">ARSEF 373</strain>
    </source>
</reference>
<evidence type="ECO:0000313" key="6">
    <source>
        <dbReference type="Proteomes" id="UP001146120"/>
    </source>
</evidence>
<dbReference type="SMART" id="SM00164">
    <property type="entry name" value="TBC"/>
    <property type="match status" value="1"/>
</dbReference>
<evidence type="ECO:0000256" key="3">
    <source>
        <dbReference type="SAM" id="MobiDB-lite"/>
    </source>
</evidence>
<feature type="compositionally biased region" description="Low complexity" evidence="3">
    <location>
        <begin position="107"/>
        <end position="120"/>
    </location>
</feature>
<feature type="compositionally biased region" description="Pro residues" evidence="3">
    <location>
        <begin position="74"/>
        <end position="85"/>
    </location>
</feature>
<dbReference type="EMBL" id="DAKRPA010000128">
    <property type="protein sequence ID" value="DAZ97671.1"/>
    <property type="molecule type" value="Genomic_DNA"/>
</dbReference>
<dbReference type="PANTHER" id="PTHR47219:SF9">
    <property type="entry name" value="GTPASE ACTIVATING PROTEIN AND CENTROSOME-ASSOCIATED, ISOFORM B"/>
    <property type="match status" value="1"/>
</dbReference>
<dbReference type="FunFam" id="1.10.10.750:FF:000003">
    <property type="entry name" value="GTPase activating protein (Evi5)"/>
    <property type="match status" value="1"/>
</dbReference>
<organism evidence="5 6">
    <name type="scientific">Lagenidium giganteum</name>
    <dbReference type="NCBI Taxonomy" id="4803"/>
    <lineage>
        <taxon>Eukaryota</taxon>
        <taxon>Sar</taxon>
        <taxon>Stramenopiles</taxon>
        <taxon>Oomycota</taxon>
        <taxon>Peronosporomycetes</taxon>
        <taxon>Pythiales</taxon>
        <taxon>Pythiaceae</taxon>
    </lineage>
</organism>
<reference evidence="5" key="2">
    <citation type="journal article" date="2023" name="Microbiol Resour">
        <title>Decontamination and Annotation of the Draft Genome Sequence of the Oomycete Lagenidium giganteum ARSEF 373.</title>
        <authorList>
            <person name="Morgan W.R."/>
            <person name="Tartar A."/>
        </authorList>
    </citation>
    <scope>NUCLEOTIDE SEQUENCE</scope>
    <source>
        <strain evidence="5">ARSEF 373</strain>
    </source>
</reference>
<evidence type="ECO:0000256" key="2">
    <source>
        <dbReference type="ARBA" id="ARBA00023054"/>
    </source>
</evidence>
<gene>
    <name evidence="5" type="ORF">N0F65_009672</name>
</gene>
<comment type="caution">
    <text evidence="5">The sequence shown here is derived from an EMBL/GenBank/DDBJ whole genome shotgun (WGS) entry which is preliminary data.</text>
</comment>
<sequence length="520" mass="57240">MHERSCQCDQISDSIGAADTAMYTNHEAPAGTLAPALSSLLVQVVKPEASSGASAGKQPNELKQADKPLFRLSFPPPPPPPPPLPVALSTSSSPSSPGRPPPPPSEPAAGNHGAGAGADASATGLVTSMSLGSSEIDIQLDASEPVADEAEPEAWSDTGAAAPVSMGSSIATVEQHAITVGSDDALSSAAPAATAVLPVAFPMTPIDRYGFLVTDKRFHKAQLDSPTRKSDVWLENRRTQKWVKMIGKQPEDWEVCQLKNATKLKQRIRKGIPEALRGRVWCHLAGSTQMLINNPGVYRELVQKPGCVCEETISRDIGRTFPKHYLFRDSGSLGQHALMNVLKAYAMQDVEVGYCQGMGFLTAMFLSYMPEEQAFWHLVACLNHKRYDMANLYRPRMPKVPELIYVFEKLMHSTMPQLAKHLEDEGLHPTIFPFEFVKRVWDVYLNEGWKVIFRVALALMKVSQKTLLTLKFEAMMEFFRELPVRVNVDEVLDVAFKLSLKRSELDALKEEYLQSIAKKS</sequence>
<evidence type="ECO:0000256" key="1">
    <source>
        <dbReference type="ARBA" id="ARBA00022468"/>
    </source>
</evidence>
<feature type="compositionally biased region" description="Low complexity" evidence="3">
    <location>
        <begin position="86"/>
        <end position="96"/>
    </location>
</feature>
<dbReference type="Gene3D" id="1.10.472.80">
    <property type="entry name" value="Ypt/Rab-GAP domain of gyp1p, domain 3"/>
    <property type="match status" value="1"/>
</dbReference>
<feature type="compositionally biased region" description="Pro residues" evidence="3">
    <location>
        <begin position="97"/>
        <end position="106"/>
    </location>
</feature>
<protein>
    <recommendedName>
        <fullName evidence="4">Rab-GAP TBC domain-containing protein</fullName>
    </recommendedName>
</protein>
<feature type="region of interest" description="Disordered" evidence="3">
    <location>
        <begin position="50"/>
        <end position="120"/>
    </location>
</feature>
<dbReference type="InterPro" id="IPR000195">
    <property type="entry name" value="Rab-GAP-TBC_dom"/>
</dbReference>
<dbReference type="Gene3D" id="1.10.8.270">
    <property type="entry name" value="putative rabgap domain of human tbc1 domain family member 14 like domains"/>
    <property type="match status" value="1"/>
</dbReference>
<dbReference type="Pfam" id="PF00566">
    <property type="entry name" value="RabGAP-TBC"/>
    <property type="match status" value="1"/>
</dbReference>
<dbReference type="InterPro" id="IPR050302">
    <property type="entry name" value="Rab_GAP_TBC_domain"/>
</dbReference>
<dbReference type="AlphaFoldDB" id="A0AAV2YWJ9"/>
<accession>A0AAV2YWJ9</accession>
<dbReference type="PANTHER" id="PTHR47219">
    <property type="entry name" value="RAB GTPASE-ACTIVATING PROTEIN 1-LIKE"/>
    <property type="match status" value="1"/>
</dbReference>
<proteinExistence type="predicted"/>
<dbReference type="FunFam" id="1.10.8.270:FF:000001">
    <property type="entry name" value="TBC1 domain family member 1"/>
    <property type="match status" value="1"/>
</dbReference>
<dbReference type="GO" id="GO:0005096">
    <property type="term" value="F:GTPase activator activity"/>
    <property type="evidence" value="ECO:0007669"/>
    <property type="project" value="UniProtKB-KW"/>
</dbReference>
<name>A0AAV2YWJ9_9STRA</name>
<dbReference type="SUPFAM" id="SSF101447">
    <property type="entry name" value="Formin homology 2 domain (FH2 domain)"/>
    <property type="match status" value="1"/>
</dbReference>
<dbReference type="Proteomes" id="UP001146120">
    <property type="component" value="Unassembled WGS sequence"/>
</dbReference>
<evidence type="ECO:0000313" key="5">
    <source>
        <dbReference type="EMBL" id="DAZ97671.1"/>
    </source>
</evidence>
<feature type="domain" description="Rab-GAP TBC" evidence="4">
    <location>
        <begin position="271"/>
        <end position="463"/>
    </location>
</feature>